<dbReference type="InterPro" id="IPR011009">
    <property type="entry name" value="Kinase-like_dom_sf"/>
</dbReference>
<accession>B5HZ01</accession>
<dbReference type="SUPFAM" id="SSF56112">
    <property type="entry name" value="Protein kinase-like (PK-like)"/>
    <property type="match status" value="1"/>
</dbReference>
<sequence length="245" mass="25719">MQTGELLGSGRTADVFAIDDHWVLRRYRDGGDATAETAVLAYLAERGYPVPRVRGPAGATPGTAPRSDLVMERLHGPTMLQALLLGTITAEEAGSALAGLLHRLHSVPARGSADPTHRILHLDLHPDNVVLTSGGPMVIDWCNTEEGPPGLDWGMSSLILAQVAVDTTALAAPARKVLASLLTHLAPAVAAGDSGCGYLTEAGKRRAADPSMSESETSLLDDAMRLVLELTSPSRTSTRMSGRTS</sequence>
<gene>
    <name evidence="2" type="ORF">SSEG_04636</name>
</gene>
<reference evidence="2" key="1">
    <citation type="submission" date="2009-10" db="EMBL/GenBank/DDBJ databases">
        <title>The genome sequence of Streptomyces sviceus strain ATCC 29083.</title>
        <authorList>
            <consortium name="The Broad Institute Genome Sequencing Platform"/>
            <consortium name="Broad Institute Microbial Sequencing Center"/>
            <person name="Fischbach M."/>
            <person name="Godfrey P."/>
            <person name="Ward D."/>
            <person name="Young S."/>
            <person name="Zeng Q."/>
            <person name="Koehrsen M."/>
            <person name="Alvarado L."/>
            <person name="Berlin A.M."/>
            <person name="Bochicchio J."/>
            <person name="Borenstein D."/>
            <person name="Chapman S.B."/>
            <person name="Chen Z."/>
            <person name="Engels R."/>
            <person name="Freedman E."/>
            <person name="Gellesch M."/>
            <person name="Goldberg J."/>
            <person name="Griggs A."/>
            <person name="Gujja S."/>
            <person name="Heilman E.R."/>
            <person name="Heiman D.I."/>
            <person name="Hepburn T.A."/>
            <person name="Howarth C."/>
            <person name="Jen D."/>
            <person name="Larson L."/>
            <person name="Lewis B."/>
            <person name="Mehta T."/>
            <person name="Park D."/>
            <person name="Pearson M."/>
            <person name="Richards J."/>
            <person name="Roberts A."/>
            <person name="Saif S."/>
            <person name="Shea T.D."/>
            <person name="Shenoy N."/>
            <person name="Sisk P."/>
            <person name="Stolte C."/>
            <person name="Sykes S.N."/>
            <person name="Thomson T."/>
            <person name="Walk T."/>
            <person name="White J."/>
            <person name="Yandava C."/>
            <person name="Straight P."/>
            <person name="Clardy J."/>
            <person name="Hung D."/>
            <person name="Kolter R."/>
            <person name="Mekalanos J."/>
            <person name="Walker S."/>
            <person name="Walsh C.T."/>
            <person name="Wieland-Brown L.C."/>
            <person name="Haas B."/>
            <person name="Nusbaum C."/>
            <person name="Birren B."/>
        </authorList>
    </citation>
    <scope>NUCLEOTIDE SEQUENCE [LARGE SCALE GENOMIC DNA]</scope>
    <source>
        <strain evidence="2">ATCC 29083</strain>
    </source>
</reference>
<name>B5HZ01_STRX2</name>
<dbReference type="RefSeq" id="WP_007379461.1">
    <property type="nucleotide sequence ID" value="NZ_CM000951.1"/>
</dbReference>
<dbReference type="Pfam" id="PF01636">
    <property type="entry name" value="APH"/>
    <property type="match status" value="2"/>
</dbReference>
<feature type="domain" description="Aminoglycoside phosphotransferase" evidence="1">
    <location>
        <begin position="116"/>
        <end position="157"/>
    </location>
</feature>
<evidence type="ECO:0000313" key="2">
    <source>
        <dbReference type="EMBL" id="EDY58056.1"/>
    </source>
</evidence>
<dbReference type="EMBL" id="CM000951">
    <property type="protein sequence ID" value="EDY58056.1"/>
    <property type="molecule type" value="Genomic_DNA"/>
</dbReference>
<evidence type="ECO:0000313" key="3">
    <source>
        <dbReference type="Proteomes" id="UP000002785"/>
    </source>
</evidence>
<dbReference type="OrthoDB" id="9797603at2"/>
<dbReference type="AlphaFoldDB" id="B5HZ01"/>
<evidence type="ECO:0000259" key="1">
    <source>
        <dbReference type="Pfam" id="PF01636"/>
    </source>
</evidence>
<dbReference type="HOGENOM" id="CLU_083624_0_0_11"/>
<feature type="domain" description="Aminoglycoside phosphotransferase" evidence="1">
    <location>
        <begin position="5"/>
        <end position="111"/>
    </location>
</feature>
<dbReference type="Proteomes" id="UP000002785">
    <property type="component" value="Chromosome"/>
</dbReference>
<organism evidence="2 3">
    <name type="scientific">Streptomyces sviceus (strain ATCC 29083 / DSM 924 / JCM 4929 / NBRC 13980 / NCIMB 11184 / NRRL 5439 / UC 5370)</name>
    <dbReference type="NCBI Taxonomy" id="463191"/>
    <lineage>
        <taxon>Bacteria</taxon>
        <taxon>Bacillati</taxon>
        <taxon>Actinomycetota</taxon>
        <taxon>Actinomycetes</taxon>
        <taxon>Kitasatosporales</taxon>
        <taxon>Streptomycetaceae</taxon>
        <taxon>Streptomyces</taxon>
    </lineage>
</organism>
<dbReference type="InterPro" id="IPR002575">
    <property type="entry name" value="Aminoglycoside_PTrfase"/>
</dbReference>
<proteinExistence type="predicted"/>
<keyword evidence="3" id="KW-1185">Reference proteome</keyword>
<dbReference type="eggNOG" id="COG3642">
    <property type="taxonomic scope" value="Bacteria"/>
</dbReference>
<protein>
    <recommendedName>
        <fullName evidence="1">Aminoglycoside phosphotransferase domain-containing protein</fullName>
    </recommendedName>
</protein>